<dbReference type="EMBL" id="FOGJ01000020">
    <property type="protein sequence ID" value="SES14895.1"/>
    <property type="molecule type" value="Genomic_DNA"/>
</dbReference>
<dbReference type="eggNOG" id="COG4286">
    <property type="taxonomic scope" value="Bacteria"/>
</dbReference>
<dbReference type="InterPro" id="IPR003226">
    <property type="entry name" value="MYG1_exonuclease"/>
</dbReference>
<dbReference type="Proteomes" id="UP000182584">
    <property type="component" value="Unassembled WGS sequence"/>
</dbReference>
<evidence type="ECO:0000313" key="3">
    <source>
        <dbReference type="Proteomes" id="UP000182584"/>
    </source>
</evidence>
<sequence length="276" mass="31479">MDNSYIYEIKEAITHGGVFHSDDVFSTAFLQILNPELKVKRLMQVPEDFDGLVYDIGLGRFDHHQNDRKVRENGIPYAAFGLLFEEFGTLVMSEEDAKEFDETFIQPIDKSDNTGSFWMICDIISDFNPDWIENQDRDEAFWRAVAVAKEILVNKFRQINANRKAYYMVKEEVDACTGPVLELSKTIPWQDAVKGTDILYVIYESERGGYNVQTVRVDGEEREKKPFPESWRGKPADFLQEVTGVSGITFCHNSGFLCACKTIDDARAIAKLAVEA</sequence>
<dbReference type="RefSeq" id="WP_074757332.1">
    <property type="nucleotide sequence ID" value="NZ_FOGJ01000020.1"/>
</dbReference>
<comment type="similarity">
    <text evidence="1">Belongs to the MYG1 family.</text>
</comment>
<dbReference type="PANTHER" id="PTHR11215:SF1">
    <property type="entry name" value="MYG1 EXONUCLEASE"/>
    <property type="match status" value="1"/>
</dbReference>
<proteinExistence type="inferred from homology"/>
<accession>A0A1H9UZH9</accession>
<protein>
    <submittedName>
        <fullName evidence="2">Uncharacterized protein, UPF0160 family</fullName>
    </submittedName>
</protein>
<gene>
    <name evidence="2" type="ORF">SAMN04487884_12068</name>
</gene>
<dbReference type="AlphaFoldDB" id="A0A1H9UZH9"/>
<dbReference type="GO" id="GO:0005737">
    <property type="term" value="C:cytoplasm"/>
    <property type="evidence" value="ECO:0007669"/>
    <property type="project" value="TreeGrafter"/>
</dbReference>
<organism evidence="2 3">
    <name type="scientific">Butyrivibrio fibrisolvens</name>
    <dbReference type="NCBI Taxonomy" id="831"/>
    <lineage>
        <taxon>Bacteria</taxon>
        <taxon>Bacillati</taxon>
        <taxon>Bacillota</taxon>
        <taxon>Clostridia</taxon>
        <taxon>Lachnospirales</taxon>
        <taxon>Lachnospiraceae</taxon>
        <taxon>Butyrivibrio</taxon>
    </lineage>
</organism>
<dbReference type="OrthoDB" id="183622at2"/>
<dbReference type="PANTHER" id="PTHR11215">
    <property type="entry name" value="METAL DEPENDENT HYDROLASE - RELATED"/>
    <property type="match status" value="1"/>
</dbReference>
<reference evidence="2 3" key="1">
    <citation type="submission" date="2016-10" db="EMBL/GenBank/DDBJ databases">
        <authorList>
            <person name="de Groot N.N."/>
        </authorList>
    </citation>
    <scope>NUCLEOTIDE SEQUENCE [LARGE SCALE GENOMIC DNA]</scope>
    <source>
        <strain evidence="2 3">AR40</strain>
    </source>
</reference>
<evidence type="ECO:0000313" key="2">
    <source>
        <dbReference type="EMBL" id="SES14895.1"/>
    </source>
</evidence>
<dbReference type="Pfam" id="PF03690">
    <property type="entry name" value="MYG1_exonuc"/>
    <property type="match status" value="1"/>
</dbReference>
<name>A0A1H9UZH9_BUTFI</name>
<evidence type="ECO:0000256" key="1">
    <source>
        <dbReference type="ARBA" id="ARBA00010105"/>
    </source>
</evidence>